<dbReference type="EMBL" id="JABFTP020000165">
    <property type="protein sequence ID" value="KAL3284013.1"/>
    <property type="molecule type" value="Genomic_DNA"/>
</dbReference>
<proteinExistence type="predicted"/>
<gene>
    <name evidence="2" type="ORF">HHI36_018183</name>
</gene>
<dbReference type="Proteomes" id="UP001516400">
    <property type="component" value="Unassembled WGS sequence"/>
</dbReference>
<evidence type="ECO:0000313" key="3">
    <source>
        <dbReference type="Proteomes" id="UP001516400"/>
    </source>
</evidence>
<accession>A0ABD2NZF8</accession>
<protein>
    <submittedName>
        <fullName evidence="2">Uncharacterized protein</fullName>
    </submittedName>
</protein>
<evidence type="ECO:0000256" key="1">
    <source>
        <dbReference type="SAM" id="MobiDB-lite"/>
    </source>
</evidence>
<keyword evidence="3" id="KW-1185">Reference proteome</keyword>
<feature type="compositionally biased region" description="Basic residues" evidence="1">
    <location>
        <begin position="28"/>
        <end position="43"/>
    </location>
</feature>
<feature type="compositionally biased region" description="Basic and acidic residues" evidence="1">
    <location>
        <begin position="44"/>
        <end position="53"/>
    </location>
</feature>
<sequence length="170" mass="19816">MDLSEHEDDPEPFESSEEEWTESEKKTTRTRRRTTRKLTKKPRKSVEINESSDKNSPNPGIIKKAPRVVQSNNFAVGSFVISKKDAQVGDPQKHPWIWRIDGKSLLQKYEPFEHEGKIRHKNTSIYTGWSPLDMDDYAPVTIDLLEQSNGKVVVELHWDELKWIIREDSD</sequence>
<organism evidence="2 3">
    <name type="scientific">Cryptolaemus montrouzieri</name>
    <dbReference type="NCBI Taxonomy" id="559131"/>
    <lineage>
        <taxon>Eukaryota</taxon>
        <taxon>Metazoa</taxon>
        <taxon>Ecdysozoa</taxon>
        <taxon>Arthropoda</taxon>
        <taxon>Hexapoda</taxon>
        <taxon>Insecta</taxon>
        <taxon>Pterygota</taxon>
        <taxon>Neoptera</taxon>
        <taxon>Endopterygota</taxon>
        <taxon>Coleoptera</taxon>
        <taxon>Polyphaga</taxon>
        <taxon>Cucujiformia</taxon>
        <taxon>Coccinelloidea</taxon>
        <taxon>Coccinellidae</taxon>
        <taxon>Scymninae</taxon>
        <taxon>Scymnini</taxon>
        <taxon>Cryptolaemus</taxon>
    </lineage>
</organism>
<evidence type="ECO:0000313" key="2">
    <source>
        <dbReference type="EMBL" id="KAL3284013.1"/>
    </source>
</evidence>
<dbReference type="AlphaFoldDB" id="A0ABD2NZF8"/>
<feature type="region of interest" description="Disordered" evidence="1">
    <location>
        <begin position="1"/>
        <end position="66"/>
    </location>
</feature>
<reference evidence="2 3" key="1">
    <citation type="journal article" date="2021" name="BMC Biol.">
        <title>Horizontally acquired antibacterial genes associated with adaptive radiation of ladybird beetles.</title>
        <authorList>
            <person name="Li H.S."/>
            <person name="Tang X.F."/>
            <person name="Huang Y.H."/>
            <person name="Xu Z.Y."/>
            <person name="Chen M.L."/>
            <person name="Du X.Y."/>
            <person name="Qiu B.Y."/>
            <person name="Chen P.T."/>
            <person name="Zhang W."/>
            <person name="Slipinski A."/>
            <person name="Escalona H.E."/>
            <person name="Waterhouse R.M."/>
            <person name="Zwick A."/>
            <person name="Pang H."/>
        </authorList>
    </citation>
    <scope>NUCLEOTIDE SEQUENCE [LARGE SCALE GENOMIC DNA]</scope>
    <source>
        <strain evidence="2">SYSU2018</strain>
    </source>
</reference>
<name>A0ABD2NZF8_9CUCU</name>
<feature type="compositionally biased region" description="Acidic residues" evidence="1">
    <location>
        <begin position="1"/>
        <end position="21"/>
    </location>
</feature>
<comment type="caution">
    <text evidence="2">The sequence shown here is derived from an EMBL/GenBank/DDBJ whole genome shotgun (WGS) entry which is preliminary data.</text>
</comment>